<reference evidence="5" key="1">
    <citation type="journal article" date="2014" name="Int. J. Syst. Evol. Microbiol.">
        <title>Complete genome sequence of Corynebacterium casei LMG S-19264T (=DSM 44701T), isolated from a smear-ripened cheese.</title>
        <authorList>
            <consortium name="US DOE Joint Genome Institute (JGI-PGF)"/>
            <person name="Walter F."/>
            <person name="Albersmeier A."/>
            <person name="Kalinowski J."/>
            <person name="Ruckert C."/>
        </authorList>
    </citation>
    <scope>NUCLEOTIDE SEQUENCE</scope>
    <source>
        <strain evidence="5">JCM 4646</strain>
    </source>
</reference>
<evidence type="ECO:0000313" key="6">
    <source>
        <dbReference type="Proteomes" id="UP000617734"/>
    </source>
</evidence>
<dbReference type="InterPro" id="IPR036388">
    <property type="entry name" value="WH-like_DNA-bd_sf"/>
</dbReference>
<dbReference type="CDD" id="cd07377">
    <property type="entry name" value="WHTH_GntR"/>
    <property type="match status" value="1"/>
</dbReference>
<dbReference type="Pfam" id="PF07729">
    <property type="entry name" value="FCD"/>
    <property type="match status" value="1"/>
</dbReference>
<dbReference type="Proteomes" id="UP000617734">
    <property type="component" value="Unassembled WGS sequence"/>
</dbReference>
<feature type="domain" description="HTH gntR-type" evidence="4">
    <location>
        <begin position="14"/>
        <end position="81"/>
    </location>
</feature>
<proteinExistence type="predicted"/>
<dbReference type="SUPFAM" id="SSF46785">
    <property type="entry name" value="Winged helix' DNA-binding domain"/>
    <property type="match status" value="1"/>
</dbReference>
<keyword evidence="6" id="KW-1185">Reference proteome</keyword>
<protein>
    <submittedName>
        <fullName evidence="5">Transcriptional regulator</fullName>
    </submittedName>
</protein>
<comment type="caution">
    <text evidence="5">The sequence shown here is derived from an EMBL/GenBank/DDBJ whole genome shotgun (WGS) entry which is preliminary data.</text>
</comment>
<organism evidence="5 6">
    <name type="scientific">Kitasatospora indigofera</name>
    <dbReference type="NCBI Taxonomy" id="67307"/>
    <lineage>
        <taxon>Bacteria</taxon>
        <taxon>Bacillati</taxon>
        <taxon>Actinomycetota</taxon>
        <taxon>Actinomycetes</taxon>
        <taxon>Kitasatosporales</taxon>
        <taxon>Streptomycetaceae</taxon>
        <taxon>Kitasatospora</taxon>
    </lineage>
</organism>
<evidence type="ECO:0000256" key="1">
    <source>
        <dbReference type="ARBA" id="ARBA00023015"/>
    </source>
</evidence>
<dbReference type="PROSITE" id="PS50949">
    <property type="entry name" value="HTH_GNTR"/>
    <property type="match status" value="1"/>
</dbReference>
<dbReference type="GO" id="GO:0003677">
    <property type="term" value="F:DNA binding"/>
    <property type="evidence" value="ECO:0007669"/>
    <property type="project" value="UniProtKB-KW"/>
</dbReference>
<dbReference type="PANTHER" id="PTHR43537">
    <property type="entry name" value="TRANSCRIPTIONAL REGULATOR, GNTR FAMILY"/>
    <property type="match status" value="1"/>
</dbReference>
<evidence type="ECO:0000313" key="5">
    <source>
        <dbReference type="EMBL" id="GHH79694.1"/>
    </source>
</evidence>
<dbReference type="Gene3D" id="1.10.10.10">
    <property type="entry name" value="Winged helix-like DNA-binding domain superfamily/Winged helix DNA-binding domain"/>
    <property type="match status" value="1"/>
</dbReference>
<dbReference type="GeneID" id="95356164"/>
<dbReference type="InterPro" id="IPR011711">
    <property type="entry name" value="GntR_C"/>
</dbReference>
<evidence type="ECO:0000259" key="4">
    <source>
        <dbReference type="PROSITE" id="PS50949"/>
    </source>
</evidence>
<dbReference type="PANTHER" id="PTHR43537:SF24">
    <property type="entry name" value="GLUCONATE OPERON TRANSCRIPTIONAL REPRESSOR"/>
    <property type="match status" value="1"/>
</dbReference>
<dbReference type="RefSeq" id="WP_190213891.1">
    <property type="nucleotide sequence ID" value="NZ_BNBO01000043.1"/>
</dbReference>
<keyword evidence="2" id="KW-0238">DNA-binding</keyword>
<accession>A0A919G8J8</accession>
<keyword evidence="3" id="KW-0804">Transcription</keyword>
<evidence type="ECO:0000256" key="3">
    <source>
        <dbReference type="ARBA" id="ARBA00023163"/>
    </source>
</evidence>
<keyword evidence="1" id="KW-0805">Transcription regulation</keyword>
<dbReference type="PRINTS" id="PR00035">
    <property type="entry name" value="HTHGNTR"/>
</dbReference>
<dbReference type="EMBL" id="BNBO01000043">
    <property type="protein sequence ID" value="GHH79694.1"/>
    <property type="molecule type" value="Genomic_DNA"/>
</dbReference>
<dbReference type="InterPro" id="IPR000524">
    <property type="entry name" value="Tscrpt_reg_HTH_GntR"/>
</dbReference>
<reference evidence="5" key="2">
    <citation type="submission" date="2020-09" db="EMBL/GenBank/DDBJ databases">
        <authorList>
            <person name="Sun Q."/>
            <person name="Ohkuma M."/>
        </authorList>
    </citation>
    <scope>NUCLEOTIDE SEQUENCE</scope>
    <source>
        <strain evidence="5">JCM 4646</strain>
    </source>
</reference>
<dbReference type="SMART" id="SM00345">
    <property type="entry name" value="HTH_GNTR"/>
    <property type="match status" value="1"/>
</dbReference>
<dbReference type="GO" id="GO:0003700">
    <property type="term" value="F:DNA-binding transcription factor activity"/>
    <property type="evidence" value="ECO:0007669"/>
    <property type="project" value="InterPro"/>
</dbReference>
<dbReference type="SUPFAM" id="SSF48008">
    <property type="entry name" value="GntR ligand-binding domain-like"/>
    <property type="match status" value="1"/>
</dbReference>
<dbReference type="InterPro" id="IPR008920">
    <property type="entry name" value="TF_FadR/GntR_C"/>
</dbReference>
<evidence type="ECO:0000256" key="2">
    <source>
        <dbReference type="ARBA" id="ARBA00023125"/>
    </source>
</evidence>
<dbReference type="Pfam" id="PF00392">
    <property type="entry name" value="GntR"/>
    <property type="match status" value="1"/>
</dbReference>
<dbReference type="Gene3D" id="1.20.120.530">
    <property type="entry name" value="GntR ligand-binding domain-like"/>
    <property type="match status" value="1"/>
</dbReference>
<name>A0A919G8J8_9ACTN</name>
<dbReference type="SMART" id="SM00895">
    <property type="entry name" value="FCD"/>
    <property type="match status" value="1"/>
</dbReference>
<dbReference type="AlphaFoldDB" id="A0A919G8J8"/>
<gene>
    <name evidence="5" type="ORF">GCM10018781_58260</name>
</gene>
<sequence length="227" mass="24902">MERAGAPQAGPRGRISPQALCRAIREDVIRGVHRPGSRLTEESMAARYGVSRVPVREALRALEAEGFVRSRPYAGIVVVELDDAEAEDLLEVRALLEPLGAGRAALRRTPEQLGRLKELVSLGRAAIEDGRLDELARLNSRFHEVIAAASGSRTLSRLVTQLSQKIAWVYSVDLPRRAQDSWREHEEIVAAVEQGDPEAARAVVARHIAAARSAYRRRAPGPADDRS</sequence>
<dbReference type="InterPro" id="IPR036390">
    <property type="entry name" value="WH_DNA-bd_sf"/>
</dbReference>